<proteinExistence type="predicted"/>
<dbReference type="RefSeq" id="WP_090710324.1">
    <property type="nucleotide sequence ID" value="NZ_FOVM01000004.1"/>
</dbReference>
<dbReference type="STRING" id="995034.SAMN05216219_1574"/>
<dbReference type="EMBL" id="FOVM01000004">
    <property type="protein sequence ID" value="SFN66639.1"/>
    <property type="molecule type" value="Genomic_DNA"/>
</dbReference>
<protein>
    <submittedName>
        <fullName evidence="1">Uncharacterized protein</fullName>
    </submittedName>
</protein>
<organism evidence="1 2">
    <name type="scientific">Mycetocola miduiensis</name>
    <dbReference type="NCBI Taxonomy" id="995034"/>
    <lineage>
        <taxon>Bacteria</taxon>
        <taxon>Bacillati</taxon>
        <taxon>Actinomycetota</taxon>
        <taxon>Actinomycetes</taxon>
        <taxon>Micrococcales</taxon>
        <taxon>Microbacteriaceae</taxon>
        <taxon>Mycetocola</taxon>
    </lineage>
</organism>
<keyword evidence="2" id="KW-1185">Reference proteome</keyword>
<dbReference type="AlphaFoldDB" id="A0A1I5AWN5"/>
<accession>A0A1I5AWN5</accession>
<sequence>MTPRSEASRFVRAIPTNGDVVHALKVDVPVYWKYPGIHKTDPKSFIGRLLGGRSLCGVRGTDAYAMGGMAAVLDAEGDLVDFDTENIPEPKTAWNGDTMNVVCPRCVGRVRRILKNRGA</sequence>
<evidence type="ECO:0000313" key="2">
    <source>
        <dbReference type="Proteomes" id="UP000198867"/>
    </source>
</evidence>
<name>A0A1I5AWN5_9MICO</name>
<dbReference type="Proteomes" id="UP000198867">
    <property type="component" value="Unassembled WGS sequence"/>
</dbReference>
<reference evidence="2" key="1">
    <citation type="submission" date="2016-10" db="EMBL/GenBank/DDBJ databases">
        <authorList>
            <person name="Varghese N."/>
            <person name="Submissions S."/>
        </authorList>
    </citation>
    <scope>NUCLEOTIDE SEQUENCE [LARGE SCALE GENOMIC DNA]</scope>
    <source>
        <strain evidence="2">CGMCC 1.11101</strain>
    </source>
</reference>
<evidence type="ECO:0000313" key="1">
    <source>
        <dbReference type="EMBL" id="SFN66639.1"/>
    </source>
</evidence>
<gene>
    <name evidence="1" type="ORF">SAMN05216219_1574</name>
</gene>